<accession>A0A081KCK7</accession>
<dbReference type="GO" id="GO:1990228">
    <property type="term" value="C:sulfurtransferase complex"/>
    <property type="evidence" value="ECO:0007669"/>
    <property type="project" value="TreeGrafter"/>
</dbReference>
<dbReference type="AlphaFoldDB" id="A0A081KCK7"/>
<sequence>MKFALAVYGAPANSQAPQSALHFARAVVAQGHEIVRLFFYQDGVNTATAIAQPPQDESNLPSEWQAFIQENQLDAVVCIAAALRRGVVDQAEAGRYNLPGHNLRDCFELSGLGQLLDGALMADRFITFGA</sequence>
<dbReference type="InterPro" id="IPR003787">
    <property type="entry name" value="Sulphur_relay_DsrE/F-like"/>
</dbReference>
<dbReference type="FunFam" id="3.40.1260.10:FF:000001">
    <property type="entry name" value="Sulfurtransferase TusD"/>
    <property type="match status" value="1"/>
</dbReference>
<keyword evidence="4 5" id="KW-0808">Transferase</keyword>
<gene>
    <name evidence="5" type="ORF">GV64_15085</name>
</gene>
<dbReference type="NCBIfam" id="NF001237">
    <property type="entry name" value="PRK00207.1"/>
    <property type="match status" value="1"/>
</dbReference>
<organism evidence="5 6">
    <name type="scientific">Endozoicomonas elysicola</name>
    <dbReference type="NCBI Taxonomy" id="305900"/>
    <lineage>
        <taxon>Bacteria</taxon>
        <taxon>Pseudomonadati</taxon>
        <taxon>Pseudomonadota</taxon>
        <taxon>Gammaproteobacteria</taxon>
        <taxon>Oceanospirillales</taxon>
        <taxon>Endozoicomonadaceae</taxon>
        <taxon>Endozoicomonas</taxon>
    </lineage>
</organism>
<dbReference type="STRING" id="305900.GV64_15085"/>
<dbReference type="SUPFAM" id="SSF75169">
    <property type="entry name" value="DsrEFH-like"/>
    <property type="match status" value="1"/>
</dbReference>
<dbReference type="PANTHER" id="PTHR34874:SF3">
    <property type="entry name" value="SULFURTRANSFERASE TUSD"/>
    <property type="match status" value="1"/>
</dbReference>
<dbReference type="EMBL" id="JOJP01000001">
    <property type="protein sequence ID" value="KEI71883.1"/>
    <property type="molecule type" value="Genomic_DNA"/>
</dbReference>
<dbReference type="GO" id="GO:0097163">
    <property type="term" value="F:sulfur carrier activity"/>
    <property type="evidence" value="ECO:0007669"/>
    <property type="project" value="TreeGrafter"/>
</dbReference>
<dbReference type="Pfam" id="PF02635">
    <property type="entry name" value="DsrE"/>
    <property type="match status" value="1"/>
</dbReference>
<evidence type="ECO:0000256" key="4">
    <source>
        <dbReference type="ARBA" id="ARBA00022679"/>
    </source>
</evidence>
<dbReference type="InterPro" id="IPR017463">
    <property type="entry name" value="Sulphur_relay_TusD/DsrE"/>
</dbReference>
<dbReference type="InterPro" id="IPR027396">
    <property type="entry name" value="DsrEFH-like"/>
</dbReference>
<keyword evidence="3" id="KW-0963">Cytoplasm</keyword>
<name>A0A081KCK7_9GAMM</name>
<comment type="similarity">
    <text evidence="2">Belongs to the DsrE/TusD family.</text>
</comment>
<protein>
    <submittedName>
        <fullName evidence="5">Sulfurtransferase</fullName>
    </submittedName>
</protein>
<comment type="subcellular location">
    <subcellularLocation>
        <location evidence="1">Cytoplasm</location>
    </subcellularLocation>
</comment>
<dbReference type="NCBIfam" id="TIGR03012">
    <property type="entry name" value="sulf_tusD_dsrE"/>
    <property type="match status" value="1"/>
</dbReference>
<dbReference type="RefSeq" id="WP_020583618.1">
    <property type="nucleotide sequence ID" value="NZ_JOJP01000001.1"/>
</dbReference>
<evidence type="ECO:0000256" key="1">
    <source>
        <dbReference type="ARBA" id="ARBA00004496"/>
    </source>
</evidence>
<keyword evidence="6" id="KW-1185">Reference proteome</keyword>
<proteinExistence type="inferred from homology"/>
<evidence type="ECO:0000313" key="6">
    <source>
        <dbReference type="Proteomes" id="UP000027997"/>
    </source>
</evidence>
<dbReference type="Proteomes" id="UP000027997">
    <property type="component" value="Unassembled WGS sequence"/>
</dbReference>
<dbReference type="GO" id="GO:0002143">
    <property type="term" value="P:tRNA wobble position uridine thiolation"/>
    <property type="evidence" value="ECO:0007669"/>
    <property type="project" value="TreeGrafter"/>
</dbReference>
<dbReference type="Gene3D" id="3.40.1260.10">
    <property type="entry name" value="DsrEFH-like"/>
    <property type="match status" value="1"/>
</dbReference>
<dbReference type="PANTHER" id="PTHR34874">
    <property type="entry name" value="PROTEIN YCHN"/>
    <property type="match status" value="1"/>
</dbReference>
<evidence type="ECO:0000313" key="5">
    <source>
        <dbReference type="EMBL" id="KEI71883.1"/>
    </source>
</evidence>
<dbReference type="GO" id="GO:0016783">
    <property type="term" value="F:sulfurtransferase activity"/>
    <property type="evidence" value="ECO:0007669"/>
    <property type="project" value="InterPro"/>
</dbReference>
<evidence type="ECO:0000256" key="3">
    <source>
        <dbReference type="ARBA" id="ARBA00022490"/>
    </source>
</evidence>
<reference evidence="5 6" key="1">
    <citation type="submission" date="2014-06" db="EMBL/GenBank/DDBJ databases">
        <title>Whole Genome Sequences of Three Symbiotic Endozoicomonas Bacteria.</title>
        <authorList>
            <person name="Neave M.J."/>
            <person name="Apprill A."/>
            <person name="Voolstra C.R."/>
        </authorList>
    </citation>
    <scope>NUCLEOTIDE SEQUENCE [LARGE SCALE GENOMIC DNA]</scope>
    <source>
        <strain evidence="5 6">DSM 22380</strain>
    </source>
</reference>
<dbReference type="eggNOG" id="COG1553">
    <property type="taxonomic scope" value="Bacteria"/>
</dbReference>
<comment type="caution">
    <text evidence="5">The sequence shown here is derived from an EMBL/GenBank/DDBJ whole genome shotgun (WGS) entry which is preliminary data.</text>
</comment>
<evidence type="ECO:0000256" key="2">
    <source>
        <dbReference type="ARBA" id="ARBA00007067"/>
    </source>
</evidence>